<gene>
    <name evidence="3" type="ORF">CHRIB12_LOCUS1333</name>
</gene>
<dbReference type="Pfam" id="PF00004">
    <property type="entry name" value="AAA"/>
    <property type="match status" value="1"/>
</dbReference>
<accession>A0A916DZP7</accession>
<dbReference type="EMBL" id="CAGKOT010000002">
    <property type="protein sequence ID" value="CAB5308341.1"/>
    <property type="molecule type" value="Genomic_DNA"/>
</dbReference>
<name>A0A916DZP7_9GLOM</name>
<dbReference type="CDD" id="cd00009">
    <property type="entry name" value="AAA"/>
    <property type="match status" value="1"/>
</dbReference>
<dbReference type="InterPro" id="IPR003959">
    <property type="entry name" value="ATPase_AAA_core"/>
</dbReference>
<feature type="transmembrane region" description="Helical" evidence="1">
    <location>
        <begin position="89"/>
        <end position="107"/>
    </location>
</feature>
<dbReference type="GO" id="GO:0005524">
    <property type="term" value="F:ATP binding"/>
    <property type="evidence" value="ECO:0007669"/>
    <property type="project" value="InterPro"/>
</dbReference>
<proteinExistence type="predicted"/>
<evidence type="ECO:0000259" key="2">
    <source>
        <dbReference type="Pfam" id="PF00004"/>
    </source>
</evidence>
<evidence type="ECO:0000256" key="1">
    <source>
        <dbReference type="SAM" id="Phobius"/>
    </source>
</evidence>
<feature type="domain" description="ATPase AAA-type core" evidence="2">
    <location>
        <begin position="158"/>
        <end position="260"/>
    </location>
</feature>
<sequence length="424" mass="50152">MISNIIKCFHKGIIPSQFATRFLQLSKFNLKPNYKVQSSYPRYHTISFPNKYEKWKPTYFIQKKRWPPIQNYLHYNNCEYNNTSKLFNIILYGCGLIIPYGSLIYWAQSYKQHNIKILEKEILKEVVLPYGYISRPEVVEQIKKIFQPDNDHSYYHVIYGEVGTGKTTLVKKAIKEVGKNVIYIDIGEFERVQSMTLECALNSLKHIAEMYKAKYNKPPVIIYDSVEYLIHNNPEIFDILQDDAKDSADNRKYIAVFVANEAGVIMRMGSRSSWSCASVMEIGNFNEKESMEYLTKKRNINEVDAKKLYELVDSNFLDLYAAADEFLDTKSFEDIKKGITKKIERKSIIKYKYHEVRNKILKALLECKKLRVMDFFDNYEDAGNFLYFDIFAYHPESDNITFQYEWYIRENASEFRLAICYLWD</sequence>
<dbReference type="VEuPathDB" id="FungiDB:RhiirFUN_008091"/>
<comment type="caution">
    <text evidence="3">The sequence shown here is derived from an EMBL/GenBank/DDBJ whole genome shotgun (WGS) entry which is preliminary data.</text>
</comment>
<dbReference type="Proteomes" id="UP000684084">
    <property type="component" value="Unassembled WGS sequence"/>
</dbReference>
<reference evidence="3" key="1">
    <citation type="submission" date="2020-05" db="EMBL/GenBank/DDBJ databases">
        <authorList>
            <person name="Rincon C."/>
            <person name="Sanders R I."/>
            <person name="Robbins C."/>
            <person name="Chaturvedi A."/>
        </authorList>
    </citation>
    <scope>NUCLEOTIDE SEQUENCE</scope>
    <source>
        <strain evidence="3">CHB12</strain>
    </source>
</reference>
<protein>
    <recommendedName>
        <fullName evidence="2">ATPase AAA-type core domain-containing protein</fullName>
    </recommendedName>
</protein>
<keyword evidence="1" id="KW-0812">Transmembrane</keyword>
<evidence type="ECO:0000313" key="4">
    <source>
        <dbReference type="Proteomes" id="UP000684084"/>
    </source>
</evidence>
<keyword evidence="1" id="KW-0472">Membrane</keyword>
<keyword evidence="1" id="KW-1133">Transmembrane helix</keyword>
<dbReference type="PANTHER" id="PTHR36168">
    <property type="entry name" value="CHROMOSOME 1, WHOLE GENOME SHOTGUN SEQUENCE"/>
    <property type="match status" value="1"/>
</dbReference>
<dbReference type="OrthoDB" id="2307482at2759"/>
<evidence type="ECO:0000313" key="3">
    <source>
        <dbReference type="EMBL" id="CAB5308341.1"/>
    </source>
</evidence>
<dbReference type="GO" id="GO:0016887">
    <property type="term" value="F:ATP hydrolysis activity"/>
    <property type="evidence" value="ECO:0007669"/>
    <property type="project" value="InterPro"/>
</dbReference>
<dbReference type="AlphaFoldDB" id="A0A916DZP7"/>
<organism evidence="3 4">
    <name type="scientific">Rhizophagus irregularis</name>
    <dbReference type="NCBI Taxonomy" id="588596"/>
    <lineage>
        <taxon>Eukaryota</taxon>
        <taxon>Fungi</taxon>
        <taxon>Fungi incertae sedis</taxon>
        <taxon>Mucoromycota</taxon>
        <taxon>Glomeromycotina</taxon>
        <taxon>Glomeromycetes</taxon>
        <taxon>Glomerales</taxon>
        <taxon>Glomeraceae</taxon>
        <taxon>Rhizophagus</taxon>
    </lineage>
</organism>
<dbReference type="PANTHER" id="PTHR36168:SF1">
    <property type="entry name" value="ORC1-LIKE AAA ATPASE DOMAIN-CONTAINING PROTEIN"/>
    <property type="match status" value="1"/>
</dbReference>